<keyword evidence="4 10" id="KW-0548">Nucleotidyltransferase</keyword>
<dbReference type="AlphaFoldDB" id="A0A1W1CJ01"/>
<dbReference type="SUPFAM" id="SSF81891">
    <property type="entry name" value="Poly A polymerase C-terminal region-like"/>
    <property type="match status" value="1"/>
</dbReference>
<dbReference type="InterPro" id="IPR050264">
    <property type="entry name" value="Bact_CCA-adding_enz_type3_sf"/>
</dbReference>
<dbReference type="PANTHER" id="PTHR46173:SF1">
    <property type="entry name" value="CCA TRNA NUCLEOTIDYLTRANSFERASE 1, MITOCHONDRIAL"/>
    <property type="match status" value="1"/>
</dbReference>
<evidence type="ECO:0000256" key="6">
    <source>
        <dbReference type="ARBA" id="ARBA00022842"/>
    </source>
</evidence>
<organism evidence="10">
    <name type="scientific">hydrothermal vent metagenome</name>
    <dbReference type="NCBI Taxonomy" id="652676"/>
    <lineage>
        <taxon>unclassified sequences</taxon>
        <taxon>metagenomes</taxon>
        <taxon>ecological metagenomes</taxon>
    </lineage>
</organism>
<keyword evidence="5" id="KW-0479">Metal-binding</keyword>
<proteinExistence type="predicted"/>
<evidence type="ECO:0000256" key="1">
    <source>
        <dbReference type="ARBA" id="ARBA00001946"/>
    </source>
</evidence>
<comment type="cofactor">
    <cofactor evidence="1">
        <name>Mg(2+)</name>
        <dbReference type="ChEBI" id="CHEBI:18420"/>
    </cofactor>
</comment>
<evidence type="ECO:0000256" key="4">
    <source>
        <dbReference type="ARBA" id="ARBA00022695"/>
    </source>
</evidence>
<evidence type="ECO:0000259" key="9">
    <source>
        <dbReference type="Pfam" id="PF13735"/>
    </source>
</evidence>
<evidence type="ECO:0000256" key="2">
    <source>
        <dbReference type="ARBA" id="ARBA00022679"/>
    </source>
</evidence>
<keyword evidence="7" id="KW-0694">RNA-binding</keyword>
<keyword evidence="3" id="KW-0819">tRNA processing</keyword>
<evidence type="ECO:0000256" key="7">
    <source>
        <dbReference type="ARBA" id="ARBA00022884"/>
    </source>
</evidence>
<evidence type="ECO:0000259" key="8">
    <source>
        <dbReference type="Pfam" id="PF01743"/>
    </source>
</evidence>
<keyword evidence="2 10" id="KW-0808">Transferase</keyword>
<dbReference type="InterPro" id="IPR032810">
    <property type="entry name" value="CCA-adding_enz_C"/>
</dbReference>
<evidence type="ECO:0000313" key="10">
    <source>
        <dbReference type="EMBL" id="SFV65828.1"/>
    </source>
</evidence>
<dbReference type="SUPFAM" id="SSF81301">
    <property type="entry name" value="Nucleotidyltransferase"/>
    <property type="match status" value="1"/>
</dbReference>
<dbReference type="Pfam" id="PF13735">
    <property type="entry name" value="tRNA_NucTran2_2"/>
    <property type="match status" value="1"/>
</dbReference>
<dbReference type="Gene3D" id="1.10.3090.10">
    <property type="entry name" value="cca-adding enzyme, domain 2"/>
    <property type="match status" value="1"/>
</dbReference>
<dbReference type="PANTHER" id="PTHR46173">
    <property type="entry name" value="CCA TRNA NUCLEOTIDYLTRANSFERASE 1, MITOCHONDRIAL"/>
    <property type="match status" value="1"/>
</dbReference>
<evidence type="ECO:0000256" key="3">
    <source>
        <dbReference type="ARBA" id="ARBA00022694"/>
    </source>
</evidence>
<sequence>MTIQYPQFLHPIFLKLLHHNIKPIIVGGYVRDALLKKNSNDIDIELYNIDSLEYVEKILEAFGSVNSVGKSFGICKLKYRGLELDFSLPRTDSKVASGHQGFQIKVDTSLNFTQASSRRDFTINAMGYDIATKKLLDPFYGRDDLEKKILKAVNLKKFDEDPLRVLRAIMFSSRFELRVANSLFVKCKSMMQDNVLQELPQERIFQEIKKILLQSKRPSKGFLLLKHLDGFLFFREFTLIGEEEYLEIIKSLDIFKEFYFLQSEANNLAVMFALLSAKFTSQERKSFLKRVTNNKKMIETIEKLTQTEIDLENLQNYDIYKLATKVNIALYTSYLYARYHNDKTKVIERLVKRAKELGVLERRATPFIQGRDLIILGLKPSKQFSKILQESYEAQMHGEFKNKKEALIWLRLNLKDIFPEYNQP</sequence>
<keyword evidence="6" id="KW-0460">Magnesium</keyword>
<gene>
    <name evidence="10" type="ORF">MNB_SM-5-624</name>
</gene>
<evidence type="ECO:0000256" key="5">
    <source>
        <dbReference type="ARBA" id="ARBA00022723"/>
    </source>
</evidence>
<reference evidence="10" key="1">
    <citation type="submission" date="2016-10" db="EMBL/GenBank/DDBJ databases">
        <authorList>
            <person name="de Groot N.N."/>
        </authorList>
    </citation>
    <scope>NUCLEOTIDE SEQUENCE</scope>
</reference>
<dbReference type="Gene3D" id="3.30.460.10">
    <property type="entry name" value="Beta Polymerase, domain 2"/>
    <property type="match status" value="1"/>
</dbReference>
<accession>A0A1W1CJ01</accession>
<dbReference type="Pfam" id="PF01743">
    <property type="entry name" value="PolyA_pol"/>
    <property type="match status" value="1"/>
</dbReference>
<feature type="domain" description="CCA-adding enzyme C-terminal" evidence="9">
    <location>
        <begin position="269"/>
        <end position="408"/>
    </location>
</feature>
<dbReference type="EC" id="2.7.7.72" evidence="10"/>
<dbReference type="GO" id="GO:0000049">
    <property type="term" value="F:tRNA binding"/>
    <property type="evidence" value="ECO:0007669"/>
    <property type="project" value="TreeGrafter"/>
</dbReference>
<dbReference type="GO" id="GO:0046872">
    <property type="term" value="F:metal ion binding"/>
    <property type="evidence" value="ECO:0007669"/>
    <property type="project" value="UniProtKB-KW"/>
</dbReference>
<dbReference type="GO" id="GO:0008033">
    <property type="term" value="P:tRNA processing"/>
    <property type="evidence" value="ECO:0007669"/>
    <property type="project" value="UniProtKB-KW"/>
</dbReference>
<dbReference type="InterPro" id="IPR002646">
    <property type="entry name" value="PolA_pol_head_dom"/>
</dbReference>
<dbReference type="GO" id="GO:0004810">
    <property type="term" value="F:CCA tRNA nucleotidyltransferase activity"/>
    <property type="evidence" value="ECO:0007669"/>
    <property type="project" value="UniProtKB-EC"/>
</dbReference>
<name>A0A1W1CJ01_9ZZZZ</name>
<protein>
    <submittedName>
        <fullName evidence="10">tRNA nucleotidyltransferase</fullName>
        <ecNumber evidence="10">2.7.7.72</ecNumber>
    </submittedName>
</protein>
<dbReference type="InterPro" id="IPR043519">
    <property type="entry name" value="NT_sf"/>
</dbReference>
<feature type="domain" description="Poly A polymerase head" evidence="8">
    <location>
        <begin position="25"/>
        <end position="150"/>
    </location>
</feature>
<dbReference type="CDD" id="cd05398">
    <property type="entry name" value="NT_ClassII-CCAase"/>
    <property type="match status" value="1"/>
</dbReference>
<dbReference type="EMBL" id="FPHH01000090">
    <property type="protein sequence ID" value="SFV65828.1"/>
    <property type="molecule type" value="Genomic_DNA"/>
</dbReference>